<protein>
    <recommendedName>
        <fullName evidence="4">FXSXX-COOH protein</fullName>
    </recommendedName>
</protein>
<comment type="caution">
    <text evidence="2">The sequence shown here is derived from an EMBL/GenBank/DDBJ whole genome shotgun (WGS) entry which is preliminary data.</text>
</comment>
<name>A0A0K9XFC1_9ACTN</name>
<keyword evidence="3" id="KW-1185">Reference proteome</keyword>
<dbReference type="PATRIC" id="fig|1678637.3.peg.3603"/>
<feature type="region of interest" description="Disordered" evidence="1">
    <location>
        <begin position="1"/>
        <end position="42"/>
    </location>
</feature>
<gene>
    <name evidence="2" type="ORF">AC230_16715</name>
</gene>
<feature type="compositionally biased region" description="Basic and acidic residues" evidence="1">
    <location>
        <begin position="15"/>
        <end position="25"/>
    </location>
</feature>
<feature type="region of interest" description="Disordered" evidence="1">
    <location>
        <begin position="69"/>
        <end position="88"/>
    </location>
</feature>
<dbReference type="OrthoDB" id="10002037at2"/>
<evidence type="ECO:0000256" key="1">
    <source>
        <dbReference type="SAM" id="MobiDB-lite"/>
    </source>
</evidence>
<reference evidence="3" key="1">
    <citation type="submission" date="2015-07" db="EMBL/GenBank/DDBJ databases">
        <title>Draft genome sequence of Streptomyces sp. CMAA 1322, a bacterium isolated from Caatinga biome, from dry forest semiarid of Brazil.</title>
        <authorList>
            <person name="Santos S.N."/>
            <person name="Gacesa R."/>
            <person name="Taketani R.G."/>
            <person name="Long P.F."/>
            <person name="Melo I.S."/>
        </authorList>
    </citation>
    <scope>NUCLEOTIDE SEQUENCE [LARGE SCALE GENOMIC DNA]</scope>
    <source>
        <strain evidence="3">CMAA 1322</strain>
    </source>
</reference>
<organism evidence="2 3">
    <name type="scientific">Streptomyces caatingaensis</name>
    <dbReference type="NCBI Taxonomy" id="1678637"/>
    <lineage>
        <taxon>Bacteria</taxon>
        <taxon>Bacillati</taxon>
        <taxon>Actinomycetota</taxon>
        <taxon>Actinomycetes</taxon>
        <taxon>Kitasatosporales</taxon>
        <taxon>Streptomycetaceae</taxon>
        <taxon>Streptomyces</taxon>
    </lineage>
</organism>
<dbReference type="EMBL" id="LFXA01000009">
    <property type="protein sequence ID" value="KNB51933.1"/>
    <property type="molecule type" value="Genomic_DNA"/>
</dbReference>
<accession>A0A0K9XFC1</accession>
<dbReference type="AlphaFoldDB" id="A0A0K9XFC1"/>
<dbReference type="Proteomes" id="UP000037288">
    <property type="component" value="Unassembled WGS sequence"/>
</dbReference>
<sequence>MPIGFPAKGTSPAATEDRRREDRETGGGGTEPLPDLTGVGLGRLRTLDDPRVTAAVDAALRDPAELAETWYSSGAQGGRHRPPGGNRT</sequence>
<evidence type="ECO:0000313" key="2">
    <source>
        <dbReference type="EMBL" id="KNB51933.1"/>
    </source>
</evidence>
<dbReference type="RefSeq" id="WP_049716946.1">
    <property type="nucleotide sequence ID" value="NZ_LFXA01000009.1"/>
</dbReference>
<evidence type="ECO:0008006" key="4">
    <source>
        <dbReference type="Google" id="ProtNLM"/>
    </source>
</evidence>
<dbReference type="STRING" id="1678637.AC230_16715"/>
<evidence type="ECO:0000313" key="3">
    <source>
        <dbReference type="Proteomes" id="UP000037288"/>
    </source>
</evidence>
<proteinExistence type="predicted"/>